<dbReference type="OrthoDB" id="3639251at2759"/>
<comment type="subcellular location">
    <subcellularLocation>
        <location evidence="1">Membrane</location>
        <topology evidence="1">Multi-pass membrane protein</topology>
    </subcellularLocation>
</comment>
<dbReference type="eggNOG" id="KOG2533">
    <property type="taxonomic scope" value="Eukaryota"/>
</dbReference>
<dbReference type="GO" id="GO:0016020">
    <property type="term" value="C:membrane"/>
    <property type="evidence" value="ECO:0007669"/>
    <property type="project" value="UniProtKB-SubCell"/>
</dbReference>
<dbReference type="EMBL" id="DS985254">
    <property type="protein sequence ID" value="EDV21321.1"/>
    <property type="molecule type" value="Genomic_DNA"/>
</dbReference>
<protein>
    <submittedName>
        <fullName evidence="6">Uncharacterized protein</fullName>
    </submittedName>
</protein>
<dbReference type="PhylomeDB" id="B3S7N4"/>
<evidence type="ECO:0000256" key="3">
    <source>
        <dbReference type="ARBA" id="ARBA00022989"/>
    </source>
</evidence>
<evidence type="ECO:0000256" key="4">
    <source>
        <dbReference type="ARBA" id="ARBA00023136"/>
    </source>
</evidence>
<accession>B3S7N4</accession>
<dbReference type="GeneID" id="6757501"/>
<organism evidence="6 7">
    <name type="scientific">Trichoplax adhaerens</name>
    <name type="common">Trichoplax reptans</name>
    <dbReference type="NCBI Taxonomy" id="10228"/>
    <lineage>
        <taxon>Eukaryota</taxon>
        <taxon>Metazoa</taxon>
        <taxon>Placozoa</taxon>
        <taxon>Uniplacotomia</taxon>
        <taxon>Trichoplacea</taxon>
        <taxon>Trichoplacidae</taxon>
        <taxon>Trichoplax</taxon>
    </lineage>
</organism>
<evidence type="ECO:0000256" key="2">
    <source>
        <dbReference type="ARBA" id="ARBA00022692"/>
    </source>
</evidence>
<feature type="transmembrane region" description="Helical" evidence="5">
    <location>
        <begin position="45"/>
        <end position="63"/>
    </location>
</feature>
<name>B3S7N4_TRIAD</name>
<keyword evidence="2 5" id="KW-0812">Transmembrane</keyword>
<gene>
    <name evidence="6" type="ORF">TRIADDRAFT_60233</name>
</gene>
<keyword evidence="7" id="KW-1185">Reference proteome</keyword>
<sequence>MQDNDLMASQDNDLPVGYSHVRRRNIDKNAPPLIRFLRRQERESLYGMWTLVLTYICYTNYHITRKVISVVKSSLFTANCTLDHGPIRSNFLSAIGAEGNHTNISHLYVPCPDWKPFGTSDGSQLLGVLDLLFLLFYAFGGIVRQVKYV</sequence>
<evidence type="ECO:0000313" key="7">
    <source>
        <dbReference type="Proteomes" id="UP000009022"/>
    </source>
</evidence>
<reference evidence="6 7" key="1">
    <citation type="journal article" date="2008" name="Nature">
        <title>The Trichoplax genome and the nature of placozoans.</title>
        <authorList>
            <person name="Srivastava M."/>
            <person name="Begovic E."/>
            <person name="Chapman J."/>
            <person name="Putnam N.H."/>
            <person name="Hellsten U."/>
            <person name="Kawashima T."/>
            <person name="Kuo A."/>
            <person name="Mitros T."/>
            <person name="Salamov A."/>
            <person name="Carpenter M.L."/>
            <person name="Signorovitch A.Y."/>
            <person name="Moreno M.A."/>
            <person name="Kamm K."/>
            <person name="Grimwood J."/>
            <person name="Schmutz J."/>
            <person name="Shapiro H."/>
            <person name="Grigoriev I.V."/>
            <person name="Buss L.W."/>
            <person name="Schierwater B."/>
            <person name="Dellaporta S.L."/>
            <person name="Rokhsar D.S."/>
        </authorList>
    </citation>
    <scope>NUCLEOTIDE SEQUENCE [LARGE SCALE GENOMIC DNA]</scope>
    <source>
        <strain evidence="6 7">Grell-BS-1999</strain>
    </source>
</reference>
<dbReference type="AlphaFoldDB" id="B3S7N4"/>
<evidence type="ECO:0000313" key="6">
    <source>
        <dbReference type="EMBL" id="EDV21321.1"/>
    </source>
</evidence>
<keyword evidence="3 5" id="KW-1133">Transmembrane helix</keyword>
<dbReference type="PANTHER" id="PTHR43184">
    <property type="entry name" value="MAJOR FACILITATOR SUPERFAMILY TRANSPORTER 16, ISOFORM B"/>
    <property type="match status" value="1"/>
</dbReference>
<proteinExistence type="predicted"/>
<evidence type="ECO:0000256" key="5">
    <source>
        <dbReference type="SAM" id="Phobius"/>
    </source>
</evidence>
<evidence type="ECO:0000256" key="1">
    <source>
        <dbReference type="ARBA" id="ARBA00004141"/>
    </source>
</evidence>
<keyword evidence="4 5" id="KW-0472">Membrane</keyword>
<dbReference type="Proteomes" id="UP000009022">
    <property type="component" value="Unassembled WGS sequence"/>
</dbReference>
<dbReference type="InParanoid" id="B3S7N4"/>
<dbReference type="PANTHER" id="PTHR43184:SF12">
    <property type="entry name" value="SUGAR PHOSPHATE EXCHANGER 3"/>
    <property type="match status" value="1"/>
</dbReference>
<dbReference type="HOGENOM" id="CLU_1752063_0_0_1"/>
<dbReference type="CTD" id="6757501"/>
<dbReference type="RefSeq" id="XP_002116288.1">
    <property type="nucleotide sequence ID" value="XM_002116252.1"/>
</dbReference>
<feature type="transmembrane region" description="Helical" evidence="5">
    <location>
        <begin position="124"/>
        <end position="143"/>
    </location>
</feature>
<dbReference type="KEGG" id="tad:TRIADDRAFT_60233"/>